<dbReference type="EMBL" id="NJGD01000001">
    <property type="protein sequence ID" value="PJR16694.1"/>
    <property type="molecule type" value="Genomic_DNA"/>
</dbReference>
<reference evidence="2 3" key="1">
    <citation type="submission" date="2017-06" db="EMBL/GenBank/DDBJ databases">
        <title>Ensifer strains isolated from leguminous trees and herbs display diverse denitrification phenotypes with some acting as strong N2O sinks.</title>
        <authorList>
            <person name="Woliy K."/>
            <person name="Mania D."/>
            <person name="Bakken L.R."/>
            <person name="Frostegard A."/>
        </authorList>
    </citation>
    <scope>NUCLEOTIDE SEQUENCE [LARGE SCALE GENOMIC DNA]</scope>
    <source>
        <strain evidence="2 3">AC50a</strain>
    </source>
</reference>
<evidence type="ECO:0000313" key="3">
    <source>
        <dbReference type="Proteomes" id="UP000231987"/>
    </source>
</evidence>
<organism evidence="2 3">
    <name type="scientific">Rhizobium meliloti</name>
    <name type="common">Ensifer meliloti</name>
    <name type="synonym">Sinorhizobium meliloti</name>
    <dbReference type="NCBI Taxonomy" id="382"/>
    <lineage>
        <taxon>Bacteria</taxon>
        <taxon>Pseudomonadati</taxon>
        <taxon>Pseudomonadota</taxon>
        <taxon>Alphaproteobacteria</taxon>
        <taxon>Hyphomicrobiales</taxon>
        <taxon>Rhizobiaceae</taxon>
        <taxon>Sinorhizobium/Ensifer group</taxon>
        <taxon>Sinorhizobium</taxon>
    </lineage>
</organism>
<accession>A0A2J0Z859</accession>
<name>A0A2J0Z859_RHIML</name>
<keyword evidence="1" id="KW-0732">Signal</keyword>
<evidence type="ECO:0000256" key="1">
    <source>
        <dbReference type="SAM" id="SignalP"/>
    </source>
</evidence>
<sequence length="160" mass="16407">MRSLLITAALVYTAGPAAASSIDNITSGEAVNSSVATVSCAACPPLQPKRKPSYVVPDLAPGTDRVELKEIHGEVKSVRTEAWLGGSPVIFVNDASDVAIRAAGMQTGEPAVADVPASTHRGEIAEISIDHTAKTAAVAASMASGGSRKIDPAIFDLRLD</sequence>
<dbReference type="AlphaFoldDB" id="A0A2J0Z859"/>
<dbReference type="RefSeq" id="WP_100669227.1">
    <property type="nucleotide sequence ID" value="NZ_NJGD01000001.1"/>
</dbReference>
<protein>
    <submittedName>
        <fullName evidence="2">Uncharacterized protein</fullName>
    </submittedName>
</protein>
<evidence type="ECO:0000313" key="2">
    <source>
        <dbReference type="EMBL" id="PJR16694.1"/>
    </source>
</evidence>
<dbReference type="NCBIfam" id="NF041110">
    <property type="entry name" value="HPE1_fam_CxxC"/>
    <property type="match status" value="1"/>
</dbReference>
<dbReference type="InterPro" id="IPR049748">
    <property type="entry name" value="HPE1-like_N_CxxC"/>
</dbReference>
<gene>
    <name evidence="2" type="ORF">CEJ86_00310</name>
</gene>
<proteinExistence type="predicted"/>
<dbReference type="Proteomes" id="UP000231987">
    <property type="component" value="Unassembled WGS sequence"/>
</dbReference>
<feature type="chain" id="PRO_5014334479" evidence="1">
    <location>
        <begin position="20"/>
        <end position="160"/>
    </location>
</feature>
<comment type="caution">
    <text evidence="2">The sequence shown here is derived from an EMBL/GenBank/DDBJ whole genome shotgun (WGS) entry which is preliminary data.</text>
</comment>
<feature type="signal peptide" evidence="1">
    <location>
        <begin position="1"/>
        <end position="19"/>
    </location>
</feature>